<dbReference type="InterPro" id="IPR050796">
    <property type="entry name" value="SCF_F-box_component"/>
</dbReference>
<dbReference type="PANTHER" id="PTHR31672:SF2">
    <property type="entry name" value="F-BOX DOMAIN-CONTAINING PROTEIN"/>
    <property type="match status" value="1"/>
</dbReference>
<keyword evidence="3" id="KW-1185">Reference proteome</keyword>
<accession>W9RSI7</accession>
<dbReference type="Gene3D" id="2.120.10.80">
    <property type="entry name" value="Kelch-type beta propeller"/>
    <property type="match status" value="1"/>
</dbReference>
<dbReference type="AlphaFoldDB" id="W9RSI7"/>
<dbReference type="Gene3D" id="1.20.1280.50">
    <property type="match status" value="1"/>
</dbReference>
<dbReference type="PROSITE" id="PS50181">
    <property type="entry name" value="FBOX"/>
    <property type="match status" value="1"/>
</dbReference>
<evidence type="ECO:0000259" key="1">
    <source>
        <dbReference type="PROSITE" id="PS50181"/>
    </source>
</evidence>
<dbReference type="PANTHER" id="PTHR31672">
    <property type="entry name" value="BNACNNG10540D PROTEIN"/>
    <property type="match status" value="1"/>
</dbReference>
<proteinExistence type="predicted"/>
<dbReference type="InterPro" id="IPR001810">
    <property type="entry name" value="F-box_dom"/>
</dbReference>
<evidence type="ECO:0000313" key="3">
    <source>
        <dbReference type="Proteomes" id="UP000030645"/>
    </source>
</evidence>
<dbReference type="InterPro" id="IPR036047">
    <property type="entry name" value="F-box-like_dom_sf"/>
</dbReference>
<dbReference type="Pfam" id="PF01344">
    <property type="entry name" value="Kelch_1"/>
    <property type="match status" value="1"/>
</dbReference>
<reference evidence="3" key="1">
    <citation type="submission" date="2013-01" db="EMBL/GenBank/DDBJ databases">
        <title>Draft Genome Sequence of a Mulberry Tree, Morus notabilis C.K. Schneid.</title>
        <authorList>
            <person name="He N."/>
            <person name="Zhao S."/>
        </authorList>
    </citation>
    <scope>NUCLEOTIDE SEQUENCE</scope>
</reference>
<evidence type="ECO:0000313" key="2">
    <source>
        <dbReference type="EMBL" id="EXB67329.1"/>
    </source>
</evidence>
<dbReference type="Pfam" id="PF12937">
    <property type="entry name" value="F-box-like"/>
    <property type="match status" value="1"/>
</dbReference>
<dbReference type="EMBL" id="KE344562">
    <property type="protein sequence ID" value="EXB67329.1"/>
    <property type="molecule type" value="Genomic_DNA"/>
</dbReference>
<dbReference type="CDD" id="cd09917">
    <property type="entry name" value="F-box_SF"/>
    <property type="match status" value="1"/>
</dbReference>
<sequence length="373" mass="41167">MWSDLPFDLLSNIFSFLSPDSLACAASACRQWHECAKTRRRPASNSYLSNWFVALPLRSHKKDNLSCYAQNPTNKNWHFIFLNFLPSPIRPLTSIKSLILFKTTNPTNLLNLLVCNPFTREFKKLPILSTPRSNPAIGVIPLGDDGGFQVYVAGGMSEAPRGGATYEPTMEVYDSRHDTWRVVGPLPTEFAVRLTVWTPNDSVFCDGVVYWITSARAYSLMGCDISSNSWLELRVPMAEKLEFAAAVRRKGRLAVVGGGGACGGGAWVWELGEGDSWVLVGKVPGELGVKFVGEMGRWASTKCVGCDGGIYLYREVFGPGMIAWKEVGESGEWEWSWIEGCSFVGGEKVPQNLQMKGVLIPPNLAQSCFFLGK</sequence>
<dbReference type="eggNOG" id="ENOG502QVG2">
    <property type="taxonomic scope" value="Eukaryota"/>
</dbReference>
<dbReference type="SUPFAM" id="SSF117281">
    <property type="entry name" value="Kelch motif"/>
    <property type="match status" value="1"/>
</dbReference>
<dbReference type="InterPro" id="IPR006652">
    <property type="entry name" value="Kelch_1"/>
</dbReference>
<name>W9RSI7_9ROSA</name>
<dbReference type="Proteomes" id="UP000030645">
    <property type="component" value="Unassembled WGS sequence"/>
</dbReference>
<organism evidence="2 3">
    <name type="scientific">Morus notabilis</name>
    <dbReference type="NCBI Taxonomy" id="981085"/>
    <lineage>
        <taxon>Eukaryota</taxon>
        <taxon>Viridiplantae</taxon>
        <taxon>Streptophyta</taxon>
        <taxon>Embryophyta</taxon>
        <taxon>Tracheophyta</taxon>
        <taxon>Spermatophyta</taxon>
        <taxon>Magnoliopsida</taxon>
        <taxon>eudicotyledons</taxon>
        <taxon>Gunneridae</taxon>
        <taxon>Pentapetalae</taxon>
        <taxon>rosids</taxon>
        <taxon>fabids</taxon>
        <taxon>Rosales</taxon>
        <taxon>Moraceae</taxon>
        <taxon>Moreae</taxon>
        <taxon>Morus</taxon>
    </lineage>
</organism>
<dbReference type="InterPro" id="IPR015915">
    <property type="entry name" value="Kelch-typ_b-propeller"/>
</dbReference>
<dbReference type="OrthoDB" id="7956040at2759"/>
<gene>
    <name evidence="2" type="ORF">L484_025811</name>
</gene>
<protein>
    <submittedName>
        <fullName evidence="2">Protein UNUSUAL FLORAL ORGANS</fullName>
    </submittedName>
</protein>
<dbReference type="SUPFAM" id="SSF81383">
    <property type="entry name" value="F-box domain"/>
    <property type="match status" value="1"/>
</dbReference>
<dbReference type="KEGG" id="mnt:21408493"/>
<feature type="domain" description="F-box" evidence="1">
    <location>
        <begin position="1"/>
        <end position="50"/>
    </location>
</feature>
<dbReference type="STRING" id="981085.W9RSI7"/>